<keyword evidence="2" id="KW-1185">Reference proteome</keyword>
<evidence type="ECO:0000313" key="1">
    <source>
        <dbReference type="EMBL" id="CAG8499782.1"/>
    </source>
</evidence>
<comment type="caution">
    <text evidence="1">The sequence shown here is derived from an EMBL/GenBank/DDBJ whole genome shotgun (WGS) entry which is preliminary data.</text>
</comment>
<name>A0ACA9KZW7_9GLOM</name>
<organism evidence="1 2">
    <name type="scientific">Dentiscutata heterogama</name>
    <dbReference type="NCBI Taxonomy" id="1316150"/>
    <lineage>
        <taxon>Eukaryota</taxon>
        <taxon>Fungi</taxon>
        <taxon>Fungi incertae sedis</taxon>
        <taxon>Mucoromycota</taxon>
        <taxon>Glomeromycotina</taxon>
        <taxon>Glomeromycetes</taxon>
        <taxon>Diversisporales</taxon>
        <taxon>Gigasporaceae</taxon>
        <taxon>Dentiscutata</taxon>
    </lineage>
</organism>
<dbReference type="Proteomes" id="UP000789702">
    <property type="component" value="Unassembled WGS sequence"/>
</dbReference>
<evidence type="ECO:0000313" key="2">
    <source>
        <dbReference type="Proteomes" id="UP000789702"/>
    </source>
</evidence>
<accession>A0ACA9KZW7</accession>
<reference evidence="1" key="1">
    <citation type="submission" date="2021-06" db="EMBL/GenBank/DDBJ databases">
        <authorList>
            <person name="Kallberg Y."/>
            <person name="Tangrot J."/>
            <person name="Rosling A."/>
        </authorList>
    </citation>
    <scope>NUCLEOTIDE SEQUENCE</scope>
    <source>
        <strain evidence="1">IL203A</strain>
    </source>
</reference>
<sequence>FTRMLIFKSIIDDLTTLVSLKLTLSTSNTFSVANFSTCFIVKPQFLNMAPIKNFNF</sequence>
<dbReference type="EMBL" id="CAJVPU010002362">
    <property type="protein sequence ID" value="CAG8499782.1"/>
    <property type="molecule type" value="Genomic_DNA"/>
</dbReference>
<gene>
    <name evidence="1" type="ORF">DHETER_LOCUS2952</name>
</gene>
<feature type="non-terminal residue" evidence="1">
    <location>
        <position position="1"/>
    </location>
</feature>
<proteinExistence type="predicted"/>
<protein>
    <submittedName>
        <fullName evidence="1">28_t:CDS:1</fullName>
    </submittedName>
</protein>